<dbReference type="CDD" id="cd02440">
    <property type="entry name" value="AdoMet_MTases"/>
    <property type="match status" value="1"/>
</dbReference>
<proteinExistence type="predicted"/>
<dbReference type="GO" id="GO:0032259">
    <property type="term" value="P:methylation"/>
    <property type="evidence" value="ECO:0007669"/>
    <property type="project" value="UniProtKB-KW"/>
</dbReference>
<dbReference type="EMBL" id="LVLH01000028">
    <property type="protein sequence ID" value="OAB48924.1"/>
    <property type="molecule type" value="Genomic_DNA"/>
</dbReference>
<dbReference type="PANTHER" id="PTHR18895">
    <property type="entry name" value="HEMK METHYLTRANSFERASE"/>
    <property type="match status" value="1"/>
</dbReference>
<dbReference type="OrthoDB" id="9800643at2"/>
<dbReference type="PATRIC" id="fig|29557.3.peg.237"/>
<gene>
    <name evidence="7" type="ORF">MGALLINA_02510</name>
</gene>
<dbReference type="GO" id="GO:0003676">
    <property type="term" value="F:nucleic acid binding"/>
    <property type="evidence" value="ECO:0007669"/>
    <property type="project" value="InterPro"/>
</dbReference>
<dbReference type="Gene3D" id="3.40.50.150">
    <property type="entry name" value="Vaccinia Virus protein VP39"/>
    <property type="match status" value="1"/>
</dbReference>
<dbReference type="GO" id="GO:0102559">
    <property type="term" value="F:peptide chain release factor N(5)-glutamine methyltransferase activity"/>
    <property type="evidence" value="ECO:0007669"/>
    <property type="project" value="UniProtKB-EC"/>
</dbReference>
<feature type="domain" description="Methyltransferase small" evidence="6">
    <location>
        <begin position="76"/>
        <end position="164"/>
    </location>
</feature>
<evidence type="ECO:0000256" key="5">
    <source>
        <dbReference type="ARBA" id="ARBA00048391"/>
    </source>
</evidence>
<keyword evidence="3 7" id="KW-0808">Transferase</keyword>
<organism evidence="7 8">
    <name type="scientific">Mycoplasmopsis gallinarum</name>
    <dbReference type="NCBI Taxonomy" id="29557"/>
    <lineage>
        <taxon>Bacteria</taxon>
        <taxon>Bacillati</taxon>
        <taxon>Mycoplasmatota</taxon>
        <taxon>Mycoplasmoidales</taxon>
        <taxon>Metamycoplasmataceae</taxon>
        <taxon>Mycoplasmopsis</taxon>
    </lineage>
</organism>
<comment type="caution">
    <text evidence="7">The sequence shown here is derived from an EMBL/GenBank/DDBJ whole genome shotgun (WGS) entry which is preliminary data.</text>
</comment>
<evidence type="ECO:0000256" key="3">
    <source>
        <dbReference type="ARBA" id="ARBA00022679"/>
    </source>
</evidence>
<dbReference type="PANTHER" id="PTHR18895:SF74">
    <property type="entry name" value="MTRF1L RELEASE FACTOR GLUTAMINE METHYLTRANSFERASE"/>
    <property type="match status" value="1"/>
</dbReference>
<dbReference type="PROSITE" id="PS00092">
    <property type="entry name" value="N6_MTASE"/>
    <property type="match status" value="1"/>
</dbReference>
<dbReference type="STRING" id="29557.MGALLINA_02510"/>
<dbReference type="RefSeq" id="WP_063626052.1">
    <property type="nucleotide sequence ID" value="NZ_LVLH01000028.1"/>
</dbReference>
<name>A0A168RFA2_9BACT</name>
<dbReference type="InterPro" id="IPR019874">
    <property type="entry name" value="RF_methyltr_PrmC"/>
</dbReference>
<dbReference type="InterPro" id="IPR029063">
    <property type="entry name" value="SAM-dependent_MTases_sf"/>
</dbReference>
<evidence type="ECO:0000256" key="4">
    <source>
        <dbReference type="ARBA" id="ARBA00022691"/>
    </source>
</evidence>
<dbReference type="InterPro" id="IPR002052">
    <property type="entry name" value="DNA_methylase_N6_adenine_CS"/>
</dbReference>
<dbReference type="SUPFAM" id="SSF53335">
    <property type="entry name" value="S-adenosyl-L-methionine-dependent methyltransferases"/>
    <property type="match status" value="1"/>
</dbReference>
<dbReference type="NCBIfam" id="TIGR00536">
    <property type="entry name" value="hemK_fam"/>
    <property type="match status" value="1"/>
</dbReference>
<evidence type="ECO:0000313" key="7">
    <source>
        <dbReference type="EMBL" id="OAB48924.1"/>
    </source>
</evidence>
<dbReference type="InterPro" id="IPR050320">
    <property type="entry name" value="N5-glutamine_MTase"/>
</dbReference>
<evidence type="ECO:0000259" key="6">
    <source>
        <dbReference type="Pfam" id="PF05175"/>
    </source>
</evidence>
<keyword evidence="4" id="KW-0949">S-adenosyl-L-methionine</keyword>
<dbReference type="AlphaFoldDB" id="A0A168RFA2"/>
<keyword evidence="8" id="KW-1185">Reference proteome</keyword>
<accession>A0A168RFA2</accession>
<keyword evidence="2 7" id="KW-0489">Methyltransferase</keyword>
<dbReference type="NCBIfam" id="TIGR03534">
    <property type="entry name" value="RF_mod_PrmC"/>
    <property type="match status" value="1"/>
</dbReference>
<dbReference type="InterPro" id="IPR007848">
    <property type="entry name" value="Small_mtfrase_dom"/>
</dbReference>
<dbReference type="InterPro" id="IPR004556">
    <property type="entry name" value="HemK-like"/>
</dbReference>
<reference evidence="7 8" key="1">
    <citation type="submission" date="2016-03" db="EMBL/GenBank/DDBJ databases">
        <title>Genome sequence of Mycoplasma gallinarum strain Mgn_IPT.</title>
        <authorList>
            <person name="Yacoub E."/>
            <person name="Sirand-Pugnet P."/>
            <person name="Barre A."/>
            <person name="Maurier F."/>
            <person name="Blanchard A."/>
            <person name="Ben Abdelmoumen B.M."/>
        </authorList>
    </citation>
    <scope>NUCLEOTIDE SEQUENCE [LARGE SCALE GENOMIC DNA]</scope>
    <source>
        <strain evidence="7 8">Mgn_IPT</strain>
    </source>
</reference>
<dbReference type="EC" id="2.1.1.297" evidence="1"/>
<sequence>MQKKVEIFLHEKRKYGLKETINSRELTLLKKGVPIQHIMGYVEFFDVKIKVNSNVLIPRYETEEMVDLVSRKINLPYKAKILDLCTGSGFIGLALKKHYKSAKIWLSDISYKALKIAKFNKKWNFKKNKDIKIKHSDLFNKFKPNKQFDLIISNPPYLDKKDLTVSENVKKFEPHLALYAENHGWKIYEKILKNYKKYLKPDGFLVMEINPYHFDEWTKYKNCEILFDINGKPRFVILQQ</sequence>
<dbReference type="Pfam" id="PF05175">
    <property type="entry name" value="MTS"/>
    <property type="match status" value="1"/>
</dbReference>
<evidence type="ECO:0000313" key="8">
    <source>
        <dbReference type="Proteomes" id="UP000076983"/>
    </source>
</evidence>
<dbReference type="Proteomes" id="UP000076983">
    <property type="component" value="Unassembled WGS sequence"/>
</dbReference>
<evidence type="ECO:0000256" key="1">
    <source>
        <dbReference type="ARBA" id="ARBA00012771"/>
    </source>
</evidence>
<comment type="catalytic activity">
    <reaction evidence="5">
        <text>L-glutaminyl-[peptide chain release factor] + S-adenosyl-L-methionine = N(5)-methyl-L-glutaminyl-[peptide chain release factor] + S-adenosyl-L-homocysteine + H(+)</text>
        <dbReference type="Rhea" id="RHEA:42896"/>
        <dbReference type="Rhea" id="RHEA-COMP:10271"/>
        <dbReference type="Rhea" id="RHEA-COMP:10272"/>
        <dbReference type="ChEBI" id="CHEBI:15378"/>
        <dbReference type="ChEBI" id="CHEBI:30011"/>
        <dbReference type="ChEBI" id="CHEBI:57856"/>
        <dbReference type="ChEBI" id="CHEBI:59789"/>
        <dbReference type="ChEBI" id="CHEBI:61891"/>
        <dbReference type="EC" id="2.1.1.297"/>
    </reaction>
</comment>
<protein>
    <recommendedName>
        <fullName evidence="1">peptide chain release factor N(5)-glutamine methyltransferase</fullName>
        <ecNumber evidence="1">2.1.1.297</ecNumber>
    </recommendedName>
</protein>
<evidence type="ECO:0000256" key="2">
    <source>
        <dbReference type="ARBA" id="ARBA00022603"/>
    </source>
</evidence>